<keyword evidence="3 6" id="KW-1133">Transmembrane helix</keyword>
<dbReference type="GO" id="GO:0003677">
    <property type="term" value="F:DNA binding"/>
    <property type="evidence" value="ECO:0007669"/>
    <property type="project" value="UniProtKB-KW"/>
</dbReference>
<proteinExistence type="predicted"/>
<feature type="transmembrane region" description="Helical" evidence="6">
    <location>
        <begin position="12"/>
        <end position="36"/>
    </location>
</feature>
<keyword evidence="5" id="KW-0862">Zinc</keyword>
<dbReference type="InterPro" id="IPR004254">
    <property type="entry name" value="AdipoR/HlyIII-related"/>
</dbReference>
<comment type="caution">
    <text evidence="7">The sequence shown here is derived from an EMBL/GenBank/DDBJ whole genome shotgun (WGS) entry which is preliminary data.</text>
</comment>
<evidence type="ECO:0000256" key="6">
    <source>
        <dbReference type="SAM" id="Phobius"/>
    </source>
</evidence>
<feature type="transmembrane region" description="Helical" evidence="6">
    <location>
        <begin position="129"/>
        <end position="150"/>
    </location>
</feature>
<dbReference type="PANTHER" id="PTHR20855:SF3">
    <property type="entry name" value="LD03007P"/>
    <property type="match status" value="1"/>
</dbReference>
<dbReference type="PANTHER" id="PTHR20855">
    <property type="entry name" value="ADIPOR/PROGESTIN RECEPTOR-RELATED"/>
    <property type="match status" value="1"/>
</dbReference>
<gene>
    <name evidence="7" type="ORF">ROR02_31360</name>
</gene>
<evidence type="ECO:0000256" key="2">
    <source>
        <dbReference type="ARBA" id="ARBA00022692"/>
    </source>
</evidence>
<keyword evidence="2 6" id="KW-0812">Transmembrane</keyword>
<keyword evidence="5" id="KW-0479">Metal-binding</keyword>
<comment type="subcellular location">
    <subcellularLocation>
        <location evidence="1">Membrane</location>
        <topology evidence="1">Multi-pass membrane protein</topology>
    </subcellularLocation>
</comment>
<keyword evidence="8" id="KW-1185">Reference proteome</keyword>
<dbReference type="Proteomes" id="UP000321567">
    <property type="component" value="Unassembled WGS sequence"/>
</dbReference>
<keyword evidence="7" id="KW-0238">DNA-binding</keyword>
<keyword evidence="4 6" id="KW-0472">Membrane</keyword>
<evidence type="ECO:0000313" key="8">
    <source>
        <dbReference type="Proteomes" id="UP000321567"/>
    </source>
</evidence>
<evidence type="ECO:0000256" key="4">
    <source>
        <dbReference type="ARBA" id="ARBA00023136"/>
    </source>
</evidence>
<name>A0A512HC23_9PROT</name>
<dbReference type="Pfam" id="PF03006">
    <property type="entry name" value="HlyIII"/>
    <property type="match status" value="1"/>
</dbReference>
<reference evidence="7 8" key="1">
    <citation type="submission" date="2019-07" db="EMBL/GenBank/DDBJ databases">
        <title>Whole genome shotgun sequence of Rhodospirillum oryzae NBRC 107573.</title>
        <authorList>
            <person name="Hosoyama A."/>
            <person name="Uohara A."/>
            <person name="Ohji S."/>
            <person name="Ichikawa N."/>
        </authorList>
    </citation>
    <scope>NUCLEOTIDE SEQUENCE [LARGE SCALE GENOMIC DNA]</scope>
    <source>
        <strain evidence="7 8">NBRC 107573</strain>
    </source>
</reference>
<feature type="transmembrane region" description="Helical" evidence="6">
    <location>
        <begin position="48"/>
        <end position="66"/>
    </location>
</feature>
<organism evidence="7 8">
    <name type="scientific">Pararhodospirillum oryzae</name>
    <dbReference type="NCBI Taxonomy" id="478448"/>
    <lineage>
        <taxon>Bacteria</taxon>
        <taxon>Pseudomonadati</taxon>
        <taxon>Pseudomonadota</taxon>
        <taxon>Alphaproteobacteria</taxon>
        <taxon>Rhodospirillales</taxon>
        <taxon>Rhodospirillaceae</taxon>
        <taxon>Pararhodospirillum</taxon>
    </lineage>
</organism>
<sequence length="181" mass="19203">MGLVIPSGDGRLITAAVIYGVGLLATFGFSAAYNLALGSRFTEILRRCDHAAIYVMIAGTYTPLALVCIGGWVGITLLSVVWGVAAIGLVLKLVWHRRFERLSLFLYLALGWAGLAAIGSIIAALPVAALILLLVGGVVYSVGVVFHLWTRLQFQNAIWHIFVLAAAGCHYAAVLDAILPA</sequence>
<evidence type="ECO:0000313" key="7">
    <source>
        <dbReference type="EMBL" id="GEO83005.1"/>
    </source>
</evidence>
<dbReference type="EMBL" id="BJZO01000144">
    <property type="protein sequence ID" value="GEO83005.1"/>
    <property type="molecule type" value="Genomic_DNA"/>
</dbReference>
<feature type="transmembrane region" description="Helical" evidence="6">
    <location>
        <begin position="72"/>
        <end position="95"/>
    </location>
</feature>
<feature type="transmembrane region" description="Helical" evidence="6">
    <location>
        <begin position="102"/>
        <end position="123"/>
    </location>
</feature>
<dbReference type="GO" id="GO:0046872">
    <property type="term" value="F:metal ion binding"/>
    <property type="evidence" value="ECO:0007669"/>
    <property type="project" value="UniProtKB-KW"/>
</dbReference>
<dbReference type="GO" id="GO:0016020">
    <property type="term" value="C:membrane"/>
    <property type="evidence" value="ECO:0007669"/>
    <property type="project" value="UniProtKB-SubCell"/>
</dbReference>
<feature type="transmembrane region" description="Helical" evidence="6">
    <location>
        <begin position="157"/>
        <end position="179"/>
    </location>
</feature>
<evidence type="ECO:0000256" key="1">
    <source>
        <dbReference type="ARBA" id="ARBA00004141"/>
    </source>
</evidence>
<feature type="binding site" evidence="5">
    <location>
        <position position="160"/>
    </location>
    <ligand>
        <name>Zn(2+)</name>
        <dbReference type="ChEBI" id="CHEBI:29105"/>
    </ligand>
</feature>
<protein>
    <submittedName>
        <fullName evidence="7">DNA-binding protein</fullName>
    </submittedName>
</protein>
<accession>A0A512HC23</accession>
<dbReference type="AlphaFoldDB" id="A0A512HC23"/>
<evidence type="ECO:0000256" key="5">
    <source>
        <dbReference type="PIRSR" id="PIRSR604254-1"/>
    </source>
</evidence>
<evidence type="ECO:0000256" key="3">
    <source>
        <dbReference type="ARBA" id="ARBA00022989"/>
    </source>
</evidence>